<gene>
    <name evidence="2" type="ORF">BHV79_06835</name>
</gene>
<dbReference type="AlphaFoldDB" id="A0A1Q6I945"/>
<evidence type="ECO:0000313" key="3">
    <source>
        <dbReference type="Proteomes" id="UP000186549"/>
    </source>
</evidence>
<dbReference type="PANTHER" id="PTHR43190">
    <property type="entry name" value="N-ACETYL-D-GLUCOSAMINE KINASE"/>
    <property type="match status" value="1"/>
</dbReference>
<dbReference type="SUPFAM" id="SSF53067">
    <property type="entry name" value="Actin-like ATPase domain"/>
    <property type="match status" value="2"/>
</dbReference>
<dbReference type="Gene3D" id="1.10.720.160">
    <property type="match status" value="1"/>
</dbReference>
<dbReference type="PANTHER" id="PTHR43190:SF3">
    <property type="entry name" value="N-ACETYL-D-GLUCOSAMINE KINASE"/>
    <property type="match status" value="1"/>
</dbReference>
<dbReference type="InterPro" id="IPR052519">
    <property type="entry name" value="Euk-type_GlcNAc_Kinase"/>
</dbReference>
<dbReference type="CDD" id="cd24079">
    <property type="entry name" value="ASKHA_NBD_PG1100-like"/>
    <property type="match status" value="1"/>
</dbReference>
<dbReference type="Proteomes" id="UP000186549">
    <property type="component" value="Unassembled WGS sequence"/>
</dbReference>
<dbReference type="InterPro" id="IPR043129">
    <property type="entry name" value="ATPase_NBD"/>
</dbReference>
<evidence type="ECO:0000313" key="2">
    <source>
        <dbReference type="EMBL" id="OKZ35368.1"/>
    </source>
</evidence>
<comment type="caution">
    <text evidence="2">The sequence shown here is derived from an EMBL/GenBank/DDBJ whole genome shotgun (WGS) entry which is preliminary data.</text>
</comment>
<name>A0A1Q6I945_BACUN</name>
<feature type="domain" description="ATPase BadF/BadG/BcrA/BcrD type" evidence="1">
    <location>
        <begin position="6"/>
        <end position="148"/>
    </location>
</feature>
<accession>A0A1Q6I945</accession>
<reference evidence="2 3" key="1">
    <citation type="journal article" date="2016" name="Nat. Biotechnol.">
        <title>Measurement of bacterial replication rates in microbial communities.</title>
        <authorList>
            <person name="Brown C.T."/>
            <person name="Olm M.R."/>
            <person name="Thomas B.C."/>
            <person name="Banfield J.F."/>
        </authorList>
    </citation>
    <scope>NUCLEOTIDE SEQUENCE [LARGE SCALE GENOMIC DNA]</scope>
    <source>
        <strain evidence="2">45_41</strain>
    </source>
</reference>
<organism evidence="2 3">
    <name type="scientific">Bacteroides uniformis</name>
    <dbReference type="NCBI Taxonomy" id="820"/>
    <lineage>
        <taxon>Bacteria</taxon>
        <taxon>Pseudomonadati</taxon>
        <taxon>Bacteroidota</taxon>
        <taxon>Bacteroidia</taxon>
        <taxon>Bacteroidales</taxon>
        <taxon>Bacteroidaceae</taxon>
        <taxon>Bacteroides</taxon>
    </lineage>
</organism>
<dbReference type="InterPro" id="IPR002731">
    <property type="entry name" value="ATPase_BadF"/>
</dbReference>
<proteinExistence type="predicted"/>
<dbReference type="EMBL" id="MNQU01000171">
    <property type="protein sequence ID" value="OKZ35368.1"/>
    <property type="molecule type" value="Genomic_DNA"/>
</dbReference>
<evidence type="ECO:0000259" key="1">
    <source>
        <dbReference type="Pfam" id="PF01869"/>
    </source>
</evidence>
<protein>
    <submittedName>
        <fullName evidence="2">ATPase</fullName>
    </submittedName>
</protein>
<dbReference type="Pfam" id="PF01869">
    <property type="entry name" value="BcrAD_BadFG"/>
    <property type="match status" value="1"/>
</dbReference>
<sequence length="286" mass="31429">MILIADSGSTKTDWCVVENGVLLQQIFTKGTNPFFQSEEEISNEIATALLPQLKTSELDAVYFYGAGCGFPDKISMVHRAITKHLSVKNEVEVNTDMLAAARGLCGHDSGIACIMGTGSNSCYYDGKSIVTNVSPLGFILGDEGSGACLGKLLVGDILKNQMTPELKEKFLKQFDLTPADIIDRVYRKPFPNRFLASLSPFLAQNLGEPCVRALVLNSFKAFLKRNVMQYEDYQHQKVHFIGSVAFYYKEVLAEAAKEMGIQLGAIIKSPMEGLIKYVNSKSSNSK</sequence>
<dbReference type="Gene3D" id="3.30.420.40">
    <property type="match status" value="2"/>
</dbReference>